<dbReference type="GO" id="GO:0036243">
    <property type="term" value="F:succinate-semialdehyde dehydrogenase (NADP+) activity"/>
    <property type="evidence" value="ECO:0007669"/>
    <property type="project" value="UniProtKB-EC"/>
</dbReference>
<dbReference type="PANTHER" id="PTHR11699">
    <property type="entry name" value="ALDEHYDE DEHYDROGENASE-RELATED"/>
    <property type="match status" value="1"/>
</dbReference>
<keyword evidence="11" id="KW-1185">Reference proteome</keyword>
<dbReference type="InterPro" id="IPR029510">
    <property type="entry name" value="Ald_DH_CS_GLU"/>
</dbReference>
<dbReference type="Proteomes" id="UP001165663">
    <property type="component" value="Unassembled WGS sequence"/>
</dbReference>
<dbReference type="InterPro" id="IPR015590">
    <property type="entry name" value="Aldehyde_DH_dom"/>
</dbReference>
<dbReference type="Gene3D" id="3.40.605.10">
    <property type="entry name" value="Aldehyde Dehydrogenase, Chain A, domain 1"/>
    <property type="match status" value="1"/>
</dbReference>
<dbReference type="InterPro" id="IPR016162">
    <property type="entry name" value="Ald_DH_N"/>
</dbReference>
<keyword evidence="2 7" id="KW-0560">Oxidoreductase</keyword>
<dbReference type="AlphaFoldDB" id="A0A9P3UTF5"/>
<dbReference type="EMBL" id="BRXE01000001">
    <property type="protein sequence ID" value="GLB81040.1"/>
    <property type="molecule type" value="Genomic_DNA"/>
</dbReference>
<organism evidence="10 11">
    <name type="scientific">Mycobacterium kiyosense</name>
    <dbReference type="NCBI Taxonomy" id="2871094"/>
    <lineage>
        <taxon>Bacteria</taxon>
        <taxon>Bacillati</taxon>
        <taxon>Actinomycetota</taxon>
        <taxon>Actinomycetes</taxon>
        <taxon>Mycobacteriales</taxon>
        <taxon>Mycobacteriaceae</taxon>
        <taxon>Mycobacterium</taxon>
    </lineage>
</organism>
<comment type="similarity">
    <text evidence="1 7">Belongs to the aldehyde dehydrogenase family.</text>
</comment>
<evidence type="ECO:0000256" key="5">
    <source>
        <dbReference type="ARBA" id="ARBA00048559"/>
    </source>
</evidence>
<dbReference type="Gene3D" id="3.40.309.10">
    <property type="entry name" value="Aldehyde Dehydrogenase, Chain A, domain 2"/>
    <property type="match status" value="1"/>
</dbReference>
<reference evidence="10" key="1">
    <citation type="submission" date="2022-08" db="EMBL/GenBank/DDBJ databases">
        <title>Mycobacterium kiyosense sp. nov., scotochromogenic slow-glowing species isolated from respiratory specimens.</title>
        <authorList>
            <person name="Fukano H."/>
            <person name="Kazumi Y."/>
            <person name="Sakagami N."/>
            <person name="Ato M."/>
            <person name="Mitarai S."/>
            <person name="Hoshino Y."/>
        </authorList>
    </citation>
    <scope>NUCLEOTIDE SEQUENCE</scope>
    <source>
        <strain evidence="10">1413</strain>
        <strain evidence="9">SRL2020-028</strain>
    </source>
</reference>
<dbReference type="InterPro" id="IPR016163">
    <property type="entry name" value="Ald_DH_C"/>
</dbReference>
<evidence type="ECO:0000256" key="6">
    <source>
        <dbReference type="PROSITE-ProRule" id="PRU10007"/>
    </source>
</evidence>
<protein>
    <recommendedName>
        <fullName evidence="4">Putative succinate-semialdehyde dehydrogenase [NADP(+)] 2</fullName>
        <ecNumber evidence="3">1.2.1.79</ecNumber>
    </recommendedName>
</protein>
<dbReference type="RefSeq" id="WP_236977065.1">
    <property type="nucleotide sequence ID" value="NZ_BRXE01000001.1"/>
</dbReference>
<accession>A0A9P3UTF5</accession>
<proteinExistence type="inferred from homology"/>
<dbReference type="CDD" id="cd07099">
    <property type="entry name" value="ALDH_DDALDH"/>
    <property type="match status" value="1"/>
</dbReference>
<dbReference type="EMBL" id="BRZI01000006">
    <property type="protein sequence ID" value="GLD29505.1"/>
    <property type="molecule type" value="Genomic_DNA"/>
</dbReference>
<dbReference type="Proteomes" id="UP001064782">
    <property type="component" value="Unassembled WGS sequence"/>
</dbReference>
<evidence type="ECO:0000259" key="8">
    <source>
        <dbReference type="Pfam" id="PF00171"/>
    </source>
</evidence>
<dbReference type="SUPFAM" id="SSF53720">
    <property type="entry name" value="ALDH-like"/>
    <property type="match status" value="1"/>
</dbReference>
<evidence type="ECO:0000256" key="7">
    <source>
        <dbReference type="RuleBase" id="RU003345"/>
    </source>
</evidence>
<evidence type="ECO:0000256" key="3">
    <source>
        <dbReference type="ARBA" id="ARBA00039122"/>
    </source>
</evidence>
<name>A0A9P3UTF5_9MYCO</name>
<dbReference type="EC" id="1.2.1.79" evidence="3"/>
<dbReference type="GeneID" id="83627372"/>
<evidence type="ECO:0000256" key="4">
    <source>
        <dbReference type="ARBA" id="ARBA00039663"/>
    </source>
</evidence>
<evidence type="ECO:0000256" key="1">
    <source>
        <dbReference type="ARBA" id="ARBA00009986"/>
    </source>
</evidence>
<dbReference type="Pfam" id="PF00171">
    <property type="entry name" value="Aldedh"/>
    <property type="match status" value="1"/>
</dbReference>
<feature type="active site" evidence="6">
    <location>
        <position position="247"/>
    </location>
</feature>
<dbReference type="PROSITE" id="PS00687">
    <property type="entry name" value="ALDEHYDE_DEHYDR_GLU"/>
    <property type="match status" value="1"/>
</dbReference>
<dbReference type="InterPro" id="IPR016161">
    <property type="entry name" value="Ald_DH/histidinol_DH"/>
</dbReference>
<comment type="catalytic activity">
    <reaction evidence="5">
        <text>succinate semialdehyde + NADP(+) + H2O = succinate + NADPH + 2 H(+)</text>
        <dbReference type="Rhea" id="RHEA:13213"/>
        <dbReference type="ChEBI" id="CHEBI:15377"/>
        <dbReference type="ChEBI" id="CHEBI:15378"/>
        <dbReference type="ChEBI" id="CHEBI:30031"/>
        <dbReference type="ChEBI" id="CHEBI:57706"/>
        <dbReference type="ChEBI" id="CHEBI:57783"/>
        <dbReference type="ChEBI" id="CHEBI:58349"/>
        <dbReference type="EC" id="1.2.1.79"/>
    </reaction>
</comment>
<dbReference type="FunFam" id="3.40.309.10:FF:000009">
    <property type="entry name" value="Aldehyde dehydrogenase A"/>
    <property type="match status" value="1"/>
</dbReference>
<evidence type="ECO:0000256" key="2">
    <source>
        <dbReference type="ARBA" id="ARBA00023002"/>
    </source>
</evidence>
<feature type="domain" description="Aldehyde dehydrogenase" evidence="8">
    <location>
        <begin position="17"/>
        <end position="475"/>
    </location>
</feature>
<evidence type="ECO:0000313" key="9">
    <source>
        <dbReference type="EMBL" id="GLB81040.1"/>
    </source>
</evidence>
<comment type="caution">
    <text evidence="10">The sequence shown here is derived from an EMBL/GenBank/DDBJ whole genome shotgun (WGS) entry which is preliminary data.</text>
</comment>
<sequence length="519" mass="56288">MTALSTSETGGPIPARSEIDVLSPADGRLVGKVADMSAPEVEAVAHRLRGAQPAWAAIGFTGRRIWLERFRDWILDNEDRLLRLVQDETGKTWGDLPIGEIVASVDVLNYWARNAERFLAPQKARPHNVMMATKRMRVTYQPYQLVGSITPWNAQLAMQMLDIPAALMAGCAVLTKASEVTPLAWAATVKGWKEIGAPDVLDAVTGRGPAGAAVVDNVDMIQFTGSVGTGRRIGIRAAERMIPCCLELGGKDAMIVLADADLDRAAKAAVWGGFYNAGQICVSVERVYVEAPVYDEFVGKVVDLTRKLRVGTDAPGSYDADVGAVATPQQLSIIERHVADAVAKGATVAVGGHRVPGPGLFHQPTVLLDVDESMACMAEETFGPTLPIVKVADADEAVRRTNDSDFGLAASVFTRNHANGRAIAARIDSGSVNVNNVMTNVFQLPVPFGGRRNSGLGARHGGAEGIRKYCWAKSVIEERFNLPTEIYWYPTKARRIRLMTRAARLLSAGDWRRRLRLRR</sequence>
<evidence type="ECO:0000313" key="11">
    <source>
        <dbReference type="Proteomes" id="UP001064782"/>
    </source>
</evidence>
<gene>
    <name evidence="10" type="ORF">Mkiyose1413_13880</name>
    <name evidence="9" type="ORF">SRL2020028_02960</name>
</gene>
<evidence type="ECO:0000313" key="10">
    <source>
        <dbReference type="EMBL" id="GLD29505.1"/>
    </source>
</evidence>